<feature type="compositionally biased region" description="Basic residues" evidence="1">
    <location>
        <begin position="224"/>
        <end position="249"/>
    </location>
</feature>
<name>A0ABN8YDI7_RANTA</name>
<feature type="compositionally biased region" description="Pro residues" evidence="1">
    <location>
        <begin position="184"/>
        <end position="193"/>
    </location>
</feature>
<feature type="region of interest" description="Disordered" evidence="1">
    <location>
        <begin position="99"/>
        <end position="277"/>
    </location>
</feature>
<feature type="compositionally biased region" description="Low complexity" evidence="1">
    <location>
        <begin position="263"/>
        <end position="277"/>
    </location>
</feature>
<feature type="region of interest" description="Disordered" evidence="1">
    <location>
        <begin position="1"/>
        <end position="64"/>
    </location>
</feature>
<dbReference type="EMBL" id="OX459955">
    <property type="protein sequence ID" value="CAI9159607.1"/>
    <property type="molecule type" value="Genomic_DNA"/>
</dbReference>
<reference evidence="2" key="1">
    <citation type="submission" date="2023-04" db="EMBL/GenBank/DDBJ databases">
        <authorList>
            <consortium name="ELIXIR-Norway"/>
        </authorList>
    </citation>
    <scope>NUCLEOTIDE SEQUENCE [LARGE SCALE GENOMIC DNA]</scope>
</reference>
<proteinExistence type="predicted"/>
<feature type="compositionally biased region" description="Gly residues" evidence="1">
    <location>
        <begin position="152"/>
        <end position="166"/>
    </location>
</feature>
<protein>
    <submittedName>
        <fullName evidence="2">Uncharacterized protein</fullName>
    </submittedName>
</protein>
<keyword evidence="3" id="KW-1185">Reference proteome</keyword>
<dbReference type="Proteomes" id="UP001176941">
    <property type="component" value="Chromosome 19"/>
</dbReference>
<evidence type="ECO:0000313" key="2">
    <source>
        <dbReference type="EMBL" id="CAI9159607.1"/>
    </source>
</evidence>
<feature type="compositionally biased region" description="Low complexity" evidence="1">
    <location>
        <begin position="199"/>
        <end position="213"/>
    </location>
</feature>
<gene>
    <name evidence="2" type="ORF">MRATA1EN1_LOCUS8569</name>
</gene>
<evidence type="ECO:0000313" key="3">
    <source>
        <dbReference type="Proteomes" id="UP001176941"/>
    </source>
</evidence>
<organism evidence="2 3">
    <name type="scientific">Rangifer tarandus platyrhynchus</name>
    <name type="common">Svalbard reindeer</name>
    <dbReference type="NCBI Taxonomy" id="3082113"/>
    <lineage>
        <taxon>Eukaryota</taxon>
        <taxon>Metazoa</taxon>
        <taxon>Chordata</taxon>
        <taxon>Craniata</taxon>
        <taxon>Vertebrata</taxon>
        <taxon>Euteleostomi</taxon>
        <taxon>Mammalia</taxon>
        <taxon>Eutheria</taxon>
        <taxon>Laurasiatheria</taxon>
        <taxon>Artiodactyla</taxon>
        <taxon>Ruminantia</taxon>
        <taxon>Pecora</taxon>
        <taxon>Cervidae</taxon>
        <taxon>Odocoileinae</taxon>
        <taxon>Rangifer</taxon>
    </lineage>
</organism>
<accession>A0ABN8YDI7</accession>
<evidence type="ECO:0000256" key="1">
    <source>
        <dbReference type="SAM" id="MobiDB-lite"/>
    </source>
</evidence>
<sequence>MPSCRRLSRAGDSIALHLGRQKRHQDATKFPGLRPQPEVRRRGPSLVGRSRDTVGAGSLGRVFPSGPVRVRLQRRRGPEAQPLALRHGLEVSAVKLWAGGTRGRGGCRRGSPRTPVRGRLVSRTDPAGPEDERACSERPGSGAPRAPREGRGLPGGARNGAGGGGRGRMRPAPVPYWNESERGAPPPPPPPPERGWRGAGRAAGRPAPRSPAGRRARAGERGRRERKKLPRGGTKRRKERKKTSARREKRAIERARARKLPAGKKAGPPAGPSRAAA</sequence>